<organism evidence="11 12">
    <name type="scientific">Bacillus thuringiensis</name>
    <dbReference type="NCBI Taxonomy" id="1428"/>
    <lineage>
        <taxon>Bacteria</taxon>
        <taxon>Bacillati</taxon>
        <taxon>Bacillota</taxon>
        <taxon>Bacilli</taxon>
        <taxon>Bacillales</taxon>
        <taxon>Bacillaceae</taxon>
        <taxon>Bacillus</taxon>
        <taxon>Bacillus cereus group</taxon>
    </lineage>
</organism>
<evidence type="ECO:0000256" key="8">
    <source>
        <dbReference type="ARBA" id="ARBA00023136"/>
    </source>
</evidence>
<proteinExistence type="inferred from homology"/>
<evidence type="ECO:0000313" key="12">
    <source>
        <dbReference type="Proteomes" id="UP000225910"/>
    </source>
</evidence>
<protein>
    <recommendedName>
        <fullName evidence="3">Multidrug export protein MepA</fullName>
    </recommendedName>
</protein>
<feature type="transmembrane region" description="Helical" evidence="10">
    <location>
        <begin position="387"/>
        <end position="406"/>
    </location>
</feature>
<dbReference type="Pfam" id="PF01554">
    <property type="entry name" value="MatE"/>
    <property type="match status" value="2"/>
</dbReference>
<dbReference type="InterPro" id="IPR045070">
    <property type="entry name" value="MATE_MepA-like"/>
</dbReference>
<keyword evidence="5" id="KW-1003">Cell membrane</keyword>
<comment type="subcellular location">
    <subcellularLocation>
        <location evidence="1">Cell membrane</location>
        <topology evidence="1">Multi-pass membrane protein</topology>
    </subcellularLocation>
</comment>
<dbReference type="InterPro" id="IPR002528">
    <property type="entry name" value="MATE_fam"/>
</dbReference>
<dbReference type="RefSeq" id="WP_098679802.1">
    <property type="nucleotide sequence ID" value="NZ_JAUKET010000327.1"/>
</dbReference>
<feature type="transmembrane region" description="Helical" evidence="10">
    <location>
        <begin position="196"/>
        <end position="215"/>
    </location>
</feature>
<reference evidence="11 12" key="1">
    <citation type="submission" date="2017-09" db="EMBL/GenBank/DDBJ databases">
        <title>Large-scale bioinformatics analysis of Bacillus genomes uncovers conserved roles of natural products in bacterial physiology.</title>
        <authorList>
            <consortium name="Agbiome Team Llc"/>
            <person name="Bleich R.M."/>
            <person name="Grubbs K.J."/>
            <person name="Santa Maria K.C."/>
            <person name="Allen S.E."/>
            <person name="Farag S."/>
            <person name="Shank E.A."/>
            <person name="Bowers A."/>
        </authorList>
    </citation>
    <scope>NUCLEOTIDE SEQUENCE [LARGE SCALE GENOMIC DNA]</scope>
    <source>
        <strain evidence="11 12">AFS064137</strain>
    </source>
</reference>
<evidence type="ECO:0000256" key="4">
    <source>
        <dbReference type="ARBA" id="ARBA00022448"/>
    </source>
</evidence>
<dbReference type="PIRSF" id="PIRSF006603">
    <property type="entry name" value="DinF"/>
    <property type="match status" value="1"/>
</dbReference>
<dbReference type="Proteomes" id="UP000225910">
    <property type="component" value="Unassembled WGS sequence"/>
</dbReference>
<feature type="transmembrane region" description="Helical" evidence="10">
    <location>
        <begin position="412"/>
        <end position="433"/>
    </location>
</feature>
<evidence type="ECO:0000256" key="10">
    <source>
        <dbReference type="SAM" id="Phobius"/>
    </source>
</evidence>
<gene>
    <name evidence="11" type="ORF">COK81_26750</name>
</gene>
<feature type="transmembrane region" description="Helical" evidence="10">
    <location>
        <begin position="16"/>
        <end position="35"/>
    </location>
</feature>
<evidence type="ECO:0000256" key="2">
    <source>
        <dbReference type="ARBA" id="ARBA00008417"/>
    </source>
</evidence>
<dbReference type="InterPro" id="IPR048279">
    <property type="entry name" value="MdtK-like"/>
</dbReference>
<dbReference type="EMBL" id="NVCU01000316">
    <property type="protein sequence ID" value="PFT80463.1"/>
    <property type="molecule type" value="Genomic_DNA"/>
</dbReference>
<evidence type="ECO:0000256" key="1">
    <source>
        <dbReference type="ARBA" id="ARBA00004651"/>
    </source>
</evidence>
<dbReference type="GO" id="GO:0005886">
    <property type="term" value="C:plasma membrane"/>
    <property type="evidence" value="ECO:0007669"/>
    <property type="project" value="UniProtKB-SubCell"/>
</dbReference>
<feature type="transmembrane region" description="Helical" evidence="10">
    <location>
        <begin position="236"/>
        <end position="261"/>
    </location>
</feature>
<evidence type="ECO:0000256" key="7">
    <source>
        <dbReference type="ARBA" id="ARBA00022989"/>
    </source>
</evidence>
<feature type="transmembrane region" description="Helical" evidence="10">
    <location>
        <begin position="55"/>
        <end position="81"/>
    </location>
</feature>
<feature type="transmembrane region" description="Helical" evidence="10">
    <location>
        <begin position="281"/>
        <end position="304"/>
    </location>
</feature>
<evidence type="ECO:0000313" key="11">
    <source>
        <dbReference type="EMBL" id="PFT80463.1"/>
    </source>
</evidence>
<dbReference type="CDD" id="cd13143">
    <property type="entry name" value="MATE_MepA_like"/>
    <property type="match status" value="1"/>
</dbReference>
<evidence type="ECO:0000256" key="6">
    <source>
        <dbReference type="ARBA" id="ARBA00022692"/>
    </source>
</evidence>
<dbReference type="GO" id="GO:0046677">
    <property type="term" value="P:response to antibiotic"/>
    <property type="evidence" value="ECO:0007669"/>
    <property type="project" value="UniProtKB-KW"/>
</dbReference>
<dbReference type="InterPro" id="IPR051327">
    <property type="entry name" value="MATE_MepA_subfamily"/>
</dbReference>
<evidence type="ECO:0000256" key="5">
    <source>
        <dbReference type="ARBA" id="ARBA00022475"/>
    </source>
</evidence>
<comment type="caution">
    <text evidence="11">The sequence shown here is derived from an EMBL/GenBank/DDBJ whole genome shotgun (WGS) entry which is preliminary data.</text>
</comment>
<feature type="transmembrane region" description="Helical" evidence="10">
    <location>
        <begin position="316"/>
        <end position="343"/>
    </location>
</feature>
<evidence type="ECO:0000256" key="9">
    <source>
        <dbReference type="ARBA" id="ARBA00023251"/>
    </source>
</evidence>
<keyword evidence="8 10" id="KW-0472">Membrane</keyword>
<keyword evidence="7 10" id="KW-1133">Transmembrane helix</keyword>
<dbReference type="GO" id="GO:0015297">
    <property type="term" value="F:antiporter activity"/>
    <property type="evidence" value="ECO:0007669"/>
    <property type="project" value="InterPro"/>
</dbReference>
<dbReference type="PANTHER" id="PTHR43823">
    <property type="entry name" value="SPORULATION PROTEIN YKVU"/>
    <property type="match status" value="1"/>
</dbReference>
<keyword evidence="4" id="KW-0813">Transport</keyword>
<comment type="similarity">
    <text evidence="2">Belongs to the multi antimicrobial extrusion (MATE) (TC 2.A.66.1) family. MepA subfamily.</text>
</comment>
<feature type="transmembrane region" description="Helical" evidence="10">
    <location>
        <begin position="136"/>
        <end position="153"/>
    </location>
</feature>
<sequence>MYRTNDLREKPVKKLFFSYLIPAVFGMLLMSVNTMTDAIMVSRGIGDEALAGVNIAFPAFSIFYAISLWISMGGATLYSIALGENKNIHAKSIFSQSMIISVLIVCTLSALALWQIENIVYLFGANPHILPYTLDYLYILFGFGFIYVLENVLSTFIRNDGNPNLAMIGLIVTALLNILLNYLFIFIFHWGVPGSAWATIISAGIGFCVLLSHFLKKDRVLNWASWKLEWPLVKQIMLIGFPSFTAEITVAISTVCFNIAFMQIVGEMGVTAFAIVNSFHSITFLLFFGIGAALQPIVSFHYGANLTERLHECLQLAIRTAIILGGIATILIIFCGKYIVTIFDIQSPELLQTTVTGMSLFFLQYVFLGYNIVYGEYFQSISQTKKSFWIILSRGLLFVLPLLWIMSTLWGIHGIWLSMPLAELLTAALIFITNRYATFLTKKGIFSR</sequence>
<evidence type="ECO:0000256" key="3">
    <source>
        <dbReference type="ARBA" id="ARBA00022106"/>
    </source>
</evidence>
<feature type="transmembrane region" description="Helical" evidence="10">
    <location>
        <begin position="93"/>
        <end position="116"/>
    </location>
</feature>
<keyword evidence="6 10" id="KW-0812">Transmembrane</keyword>
<dbReference type="NCBIfam" id="TIGR00797">
    <property type="entry name" value="matE"/>
    <property type="match status" value="1"/>
</dbReference>
<keyword evidence="9" id="KW-0046">Antibiotic resistance</keyword>
<feature type="transmembrane region" description="Helical" evidence="10">
    <location>
        <begin position="355"/>
        <end position="375"/>
    </location>
</feature>
<accession>A0A9X7FZU1</accession>
<feature type="transmembrane region" description="Helical" evidence="10">
    <location>
        <begin position="165"/>
        <end position="190"/>
    </location>
</feature>
<dbReference type="PANTHER" id="PTHR43823:SF4">
    <property type="entry name" value="SPORULATION PROTEIN YKVU"/>
    <property type="match status" value="1"/>
</dbReference>
<dbReference type="GO" id="GO:0042910">
    <property type="term" value="F:xenobiotic transmembrane transporter activity"/>
    <property type="evidence" value="ECO:0007669"/>
    <property type="project" value="InterPro"/>
</dbReference>
<name>A0A9X7FZU1_BACTU</name>
<dbReference type="AlphaFoldDB" id="A0A9X7FZU1"/>